<reference evidence="5" key="1">
    <citation type="submission" date="2016-02" db="EMBL/GenBank/DDBJ databases">
        <title>Halorhodospira halochloris DSM-1059 complete genome, version 2.</title>
        <authorList>
            <person name="Tsukatani Y."/>
        </authorList>
    </citation>
    <scope>NUCLEOTIDE SEQUENCE</scope>
    <source>
        <strain evidence="5">DSM 1059</strain>
    </source>
</reference>
<dbReference type="AlphaFoldDB" id="A0A0X8XBB5"/>
<proteinExistence type="predicted"/>
<dbReference type="Pfam" id="PF10614">
    <property type="entry name" value="CsgF"/>
    <property type="match status" value="1"/>
</dbReference>
<keyword evidence="3" id="KW-0732">Signal</keyword>
<dbReference type="KEGG" id="hhk:HH1059_15560"/>
<organism evidence="5 6">
    <name type="scientific">Halorhodospira halochloris</name>
    <name type="common">Ectothiorhodospira halochloris</name>
    <dbReference type="NCBI Taxonomy" id="1052"/>
    <lineage>
        <taxon>Bacteria</taxon>
        <taxon>Pseudomonadati</taxon>
        <taxon>Pseudomonadota</taxon>
        <taxon>Gammaproteobacteria</taxon>
        <taxon>Chromatiales</taxon>
        <taxon>Ectothiorhodospiraceae</taxon>
        <taxon>Halorhodospira</taxon>
    </lineage>
</organism>
<evidence type="ECO:0000256" key="3">
    <source>
        <dbReference type="ARBA" id="ARBA00022729"/>
    </source>
</evidence>
<evidence type="ECO:0000313" key="5">
    <source>
        <dbReference type="EMBL" id="BAU58263.2"/>
    </source>
</evidence>
<evidence type="ECO:0000313" key="6">
    <source>
        <dbReference type="Proteomes" id="UP000218890"/>
    </source>
</evidence>
<name>A0A0X8XBB5_HALHR</name>
<feature type="region of interest" description="Disordered" evidence="4">
    <location>
        <begin position="45"/>
        <end position="68"/>
    </location>
</feature>
<comment type="function">
    <text evidence="1">May be involved in the biogenesis of curli organelles.</text>
</comment>
<evidence type="ECO:0000256" key="2">
    <source>
        <dbReference type="ARBA" id="ARBA00014031"/>
    </source>
</evidence>
<evidence type="ECO:0000256" key="4">
    <source>
        <dbReference type="SAM" id="MobiDB-lite"/>
    </source>
</evidence>
<dbReference type="Proteomes" id="UP000218890">
    <property type="component" value="Chromosome"/>
</dbReference>
<dbReference type="RefSeq" id="WP_096409653.1">
    <property type="nucleotide sequence ID" value="NZ_AP017372.2"/>
</dbReference>
<sequence length="143" mass="16396">MRLVWGGLYLTGISVLFTAWSSSLVAELRYRPNSANASVQMQHLNQAQAQDTTRSPQEAARRQIRSQQERFEDQLQRSIMHQITTGVRRNIGILDEDGRLQPLDEPIQAGDFEIDIQEREDGQLQIITRDPMTGRETEFTIGR</sequence>
<protein>
    <recommendedName>
        <fullName evidence="2">Curli production assembly/transport component CsgF</fullName>
    </recommendedName>
</protein>
<gene>
    <name evidence="5" type="ORF">HH1059_15560</name>
</gene>
<dbReference type="InterPro" id="IPR018893">
    <property type="entry name" value="T8SS_CsgF"/>
</dbReference>
<dbReference type="EMBL" id="AP017372">
    <property type="protein sequence ID" value="BAU58263.2"/>
    <property type="molecule type" value="Genomic_DNA"/>
</dbReference>
<accession>A0A0X8XBB5</accession>
<evidence type="ECO:0000256" key="1">
    <source>
        <dbReference type="ARBA" id="ARBA00003989"/>
    </source>
</evidence>
<keyword evidence="6" id="KW-1185">Reference proteome</keyword>
<feature type="compositionally biased region" description="Polar residues" evidence="4">
    <location>
        <begin position="45"/>
        <end position="56"/>
    </location>
</feature>